<gene>
    <name evidence="1" type="ORF">DP923_15015</name>
</gene>
<reference evidence="1 2" key="1">
    <citation type="submission" date="2018-06" db="EMBL/GenBank/DDBJ databases">
        <authorList>
            <person name="Liu Z.-W."/>
        </authorList>
    </citation>
    <scope>NUCLEOTIDE SEQUENCE [LARGE SCALE GENOMIC DNA]</scope>
    <source>
        <strain evidence="1 2">2b14</strain>
    </source>
</reference>
<dbReference type="Gene3D" id="3.40.50.2000">
    <property type="entry name" value="Glycogen Phosphorylase B"/>
    <property type="match status" value="2"/>
</dbReference>
<dbReference type="SUPFAM" id="SSF53756">
    <property type="entry name" value="UDP-Glycosyltransferase/glycogen phosphorylase"/>
    <property type="match status" value="1"/>
</dbReference>
<dbReference type="RefSeq" id="WP_112306666.1">
    <property type="nucleotide sequence ID" value="NZ_QMDV01000004.1"/>
</dbReference>
<evidence type="ECO:0000313" key="1">
    <source>
        <dbReference type="EMBL" id="RAU81988.1"/>
    </source>
</evidence>
<evidence type="ECO:0000313" key="2">
    <source>
        <dbReference type="Proteomes" id="UP000251692"/>
    </source>
</evidence>
<reference evidence="1 2" key="2">
    <citation type="submission" date="2018-07" db="EMBL/GenBank/DDBJ databases">
        <title>Pontibacter sp. 2b14 genomic sequence and assembly.</title>
        <authorList>
            <person name="Du Z.-J."/>
        </authorList>
    </citation>
    <scope>NUCLEOTIDE SEQUENCE [LARGE SCALE GENOMIC DNA]</scope>
    <source>
        <strain evidence="1 2">2b14</strain>
    </source>
</reference>
<dbReference type="Proteomes" id="UP000251692">
    <property type="component" value="Unassembled WGS sequence"/>
</dbReference>
<organism evidence="1 2">
    <name type="scientific">Pontibacter arcticus</name>
    <dbReference type="NCBI Taxonomy" id="2080288"/>
    <lineage>
        <taxon>Bacteria</taxon>
        <taxon>Pseudomonadati</taxon>
        <taxon>Bacteroidota</taxon>
        <taxon>Cytophagia</taxon>
        <taxon>Cytophagales</taxon>
        <taxon>Hymenobacteraceae</taxon>
        <taxon>Pontibacter</taxon>
    </lineage>
</organism>
<protein>
    <submittedName>
        <fullName evidence="1">Glycosyltransferase</fullName>
    </submittedName>
</protein>
<keyword evidence="2" id="KW-1185">Reference proteome</keyword>
<sequence length="375" mass="43101">MSEKRILLASLLKPVTDTRMFEKIGLSLSQLPGTEVHICGFHTDFIPENSAVFFHPVFRFRRLSFGRITAQQQFYRLLRQLKPDLIIVCTHELLLPAALYKRKYSCKLVYDVQENYALNLKAQQNYPPVLKSILAFGVRSMEKLLAKSIDHYFLAERSYADELPFLKPNNYTILENKYKAVYTLQQRQLPVSLRNTPLQLLYAGTIAAEYGIFEAIIWAEKFYQQQPDITLTIIGYCAKATTWQRVLQATKNKPYIKLIGGSEPVPHQLILAQIQQCNLGLLPYQPNESTFRCIPTKLFEYAAHGLPILIQENPFWNQLVKQYKAGISIDFATAGAAGVLNQLQQQLFYQYGIPDDVFWKSEEQKLVPLISNLIN</sequence>
<dbReference type="AlphaFoldDB" id="A0A364RCB7"/>
<keyword evidence="1" id="KW-0808">Transferase</keyword>
<dbReference type="GO" id="GO:0016740">
    <property type="term" value="F:transferase activity"/>
    <property type="evidence" value="ECO:0007669"/>
    <property type="project" value="UniProtKB-KW"/>
</dbReference>
<name>A0A364RCB7_9BACT</name>
<comment type="caution">
    <text evidence="1">The sequence shown here is derived from an EMBL/GenBank/DDBJ whole genome shotgun (WGS) entry which is preliminary data.</text>
</comment>
<dbReference type="OrthoDB" id="925984at2"/>
<dbReference type="EMBL" id="QMDV01000004">
    <property type="protein sequence ID" value="RAU81988.1"/>
    <property type="molecule type" value="Genomic_DNA"/>
</dbReference>
<accession>A0A364RCB7</accession>
<proteinExistence type="predicted"/>